<dbReference type="PROSITE" id="PS00518">
    <property type="entry name" value="ZF_RING_1"/>
    <property type="match status" value="1"/>
</dbReference>
<feature type="region of interest" description="Disordered" evidence="5">
    <location>
        <begin position="490"/>
        <end position="515"/>
    </location>
</feature>
<accession>R9P3S7</accession>
<organism evidence="7 8">
    <name type="scientific">Pseudozyma hubeiensis (strain SY62)</name>
    <name type="common">Yeast</name>
    <dbReference type="NCBI Taxonomy" id="1305764"/>
    <lineage>
        <taxon>Eukaryota</taxon>
        <taxon>Fungi</taxon>
        <taxon>Dikarya</taxon>
        <taxon>Basidiomycota</taxon>
        <taxon>Ustilaginomycotina</taxon>
        <taxon>Ustilaginomycetes</taxon>
        <taxon>Ustilaginales</taxon>
        <taxon>Ustilaginaceae</taxon>
        <taxon>Pseudozyma</taxon>
    </lineage>
</organism>
<evidence type="ECO:0000256" key="5">
    <source>
        <dbReference type="SAM" id="MobiDB-lite"/>
    </source>
</evidence>
<dbReference type="PANTHER" id="PTHR12109:SF3">
    <property type="entry name" value="RING FINGER PROTEIN 141"/>
    <property type="match status" value="1"/>
</dbReference>
<dbReference type="EMBL" id="DF238799">
    <property type="protein sequence ID" value="GAC95944.1"/>
    <property type="molecule type" value="Genomic_DNA"/>
</dbReference>
<dbReference type="Gene3D" id="3.30.40.10">
    <property type="entry name" value="Zinc/RING finger domain, C3HC4 (zinc finger)"/>
    <property type="match status" value="1"/>
</dbReference>
<dbReference type="PANTHER" id="PTHR12109">
    <property type="entry name" value="RING FINGER PROTEIN 141-RELATED"/>
    <property type="match status" value="1"/>
</dbReference>
<feature type="region of interest" description="Disordered" evidence="5">
    <location>
        <begin position="563"/>
        <end position="751"/>
    </location>
</feature>
<name>R9P3S7_PSEHS</name>
<feature type="domain" description="RING-type" evidence="6">
    <location>
        <begin position="301"/>
        <end position="368"/>
    </location>
</feature>
<feature type="compositionally biased region" description="Low complexity" evidence="5">
    <location>
        <begin position="30"/>
        <end position="39"/>
    </location>
</feature>
<dbReference type="InterPro" id="IPR047126">
    <property type="entry name" value="RNF141-like"/>
</dbReference>
<dbReference type="OrthoDB" id="6105938at2759"/>
<dbReference type="SUPFAM" id="SSF57850">
    <property type="entry name" value="RING/U-box"/>
    <property type="match status" value="1"/>
</dbReference>
<dbReference type="InterPro" id="IPR018957">
    <property type="entry name" value="Znf_C3HC4_RING-type"/>
</dbReference>
<feature type="compositionally biased region" description="Low complexity" evidence="5">
    <location>
        <begin position="227"/>
        <end position="240"/>
    </location>
</feature>
<feature type="compositionally biased region" description="Basic and acidic residues" evidence="5">
    <location>
        <begin position="177"/>
        <end position="187"/>
    </location>
</feature>
<keyword evidence="3" id="KW-0862">Zinc</keyword>
<feature type="compositionally biased region" description="Low complexity" evidence="5">
    <location>
        <begin position="107"/>
        <end position="127"/>
    </location>
</feature>
<dbReference type="PROSITE" id="PS50089">
    <property type="entry name" value="ZF_RING_2"/>
    <property type="match status" value="1"/>
</dbReference>
<dbReference type="GO" id="GO:0008270">
    <property type="term" value="F:zinc ion binding"/>
    <property type="evidence" value="ECO:0007669"/>
    <property type="project" value="UniProtKB-KW"/>
</dbReference>
<keyword evidence="8" id="KW-1185">Reference proteome</keyword>
<dbReference type="InterPro" id="IPR013083">
    <property type="entry name" value="Znf_RING/FYVE/PHD"/>
</dbReference>
<dbReference type="RefSeq" id="XP_012189531.1">
    <property type="nucleotide sequence ID" value="XM_012334141.1"/>
</dbReference>
<evidence type="ECO:0000313" key="8">
    <source>
        <dbReference type="Proteomes" id="UP000014071"/>
    </source>
</evidence>
<dbReference type="InterPro" id="IPR017907">
    <property type="entry name" value="Znf_RING_CS"/>
</dbReference>
<dbReference type="HOGENOM" id="CLU_385862_0_0_1"/>
<evidence type="ECO:0000256" key="4">
    <source>
        <dbReference type="PROSITE-ProRule" id="PRU00175"/>
    </source>
</evidence>
<evidence type="ECO:0000256" key="3">
    <source>
        <dbReference type="ARBA" id="ARBA00022833"/>
    </source>
</evidence>
<dbReference type="eggNOG" id="KOG2177">
    <property type="taxonomic scope" value="Eukaryota"/>
</dbReference>
<evidence type="ECO:0000256" key="1">
    <source>
        <dbReference type="ARBA" id="ARBA00022723"/>
    </source>
</evidence>
<dbReference type="AlphaFoldDB" id="R9P3S7"/>
<evidence type="ECO:0000256" key="2">
    <source>
        <dbReference type="ARBA" id="ARBA00022771"/>
    </source>
</evidence>
<evidence type="ECO:0000313" key="7">
    <source>
        <dbReference type="EMBL" id="GAC95944.1"/>
    </source>
</evidence>
<feature type="compositionally biased region" description="Basic and acidic residues" evidence="5">
    <location>
        <begin position="666"/>
        <end position="677"/>
    </location>
</feature>
<sequence length="751" mass="82019">MADAAPGTRSRRRRTSSSDDTDVQVIIPVSPSAPAAGHRAAARGKRDRKASASRDTTTPPPHEDEPSRKVRFRRSPGKESNAASKDDGNKSHEAIAKTVADGDKTLGAAAASSSSSSGADAQGEEGSNSLVDGGTAPTAGSSTHSSSSTRKASPASAKRTTRDLASELFDDDDDGDDAGKPEQKGIREAATSDADDAAANGKRASTDPQECLLEVVIPRRKRRRASSDSSQAESQPSSSSFTTAVEVEPARNNATDTASLQLRIRQLEMQLAESKRHAEQSATVVSAQNTIFQEIHGLCVCHICLEPSFRPCVLAPCGHVFCIHCLRSWFTRRADGEATPPESWSREEAERYERSRTLKRKKLCPSCRTELACPPVEVYLIKDMLEKVDHGLELSKDANVDEQVAESSTAILSVDDKARLKGEDLPKGAKLWEGIFDQDGPRRIIFDEVDGVPRCGSCASEIFDGACSNPSCGIEYDSHSDYEGLHRAGWDQMDGFDSDQDSDEEDRPRPRRNGVLAERLAEFEARHGRSEGLHHRGGNRLELPDDFTGITYIDSSDNEHLVDERTGRILRPNGLRTGPRGRGSDDDEDDEEMDDFIVGDDEDLDGFADSASPHIAPWHRYDGHDFDMNSDSEEEDEEGEEDDFLPGPRRYRGGSAIEISDEEGSEGGRESSVEYRGRRGGRRVTDDDSVEEEEEEDDLNSDSEGSDVPSVQSVSDGEEESRHAGMGSSTDSSVRRRRARIVDDEDEDEDE</sequence>
<gene>
    <name evidence="7" type="ORF">PHSY_003522</name>
</gene>
<dbReference type="CDD" id="cd16449">
    <property type="entry name" value="RING-HC"/>
    <property type="match status" value="1"/>
</dbReference>
<feature type="compositionally biased region" description="Basic and acidic residues" evidence="5">
    <location>
        <begin position="84"/>
        <end position="104"/>
    </location>
</feature>
<dbReference type="GO" id="GO:0051865">
    <property type="term" value="P:protein autoubiquitination"/>
    <property type="evidence" value="ECO:0007669"/>
    <property type="project" value="TreeGrafter"/>
</dbReference>
<dbReference type="GeneID" id="24108810"/>
<dbReference type="Pfam" id="PF00097">
    <property type="entry name" value="zf-C3HC4"/>
    <property type="match status" value="1"/>
</dbReference>
<dbReference type="SMART" id="SM00184">
    <property type="entry name" value="RING"/>
    <property type="match status" value="1"/>
</dbReference>
<protein>
    <recommendedName>
        <fullName evidence="6">RING-type domain-containing protein</fullName>
    </recommendedName>
</protein>
<feature type="compositionally biased region" description="Acidic residues" evidence="5">
    <location>
        <begin position="585"/>
        <end position="606"/>
    </location>
</feature>
<feature type="compositionally biased region" description="Low complexity" evidence="5">
    <location>
        <begin position="134"/>
        <end position="158"/>
    </location>
</feature>
<proteinExistence type="predicted"/>
<reference evidence="8" key="1">
    <citation type="journal article" date="2013" name="Genome Announc.">
        <title>Draft genome sequence of the basidiomycetous yeast-like fungus Pseudozyma hubeiensis SY62, which produces an abundant amount of the biosurfactant mannosylerythritol lipids.</title>
        <authorList>
            <person name="Konishi M."/>
            <person name="Hatada Y."/>
            <person name="Horiuchi J."/>
        </authorList>
    </citation>
    <scope>NUCLEOTIDE SEQUENCE [LARGE SCALE GENOMIC DNA]</scope>
    <source>
        <strain evidence="8">SY62</strain>
    </source>
</reference>
<feature type="region of interest" description="Disordered" evidence="5">
    <location>
        <begin position="1"/>
        <end position="257"/>
    </location>
</feature>
<evidence type="ECO:0000259" key="6">
    <source>
        <dbReference type="PROSITE" id="PS50089"/>
    </source>
</evidence>
<dbReference type="STRING" id="1305764.R9P3S7"/>
<dbReference type="InterPro" id="IPR001841">
    <property type="entry name" value="Znf_RING"/>
</dbReference>
<keyword evidence="1" id="KW-0479">Metal-binding</keyword>
<dbReference type="GO" id="GO:0004842">
    <property type="term" value="F:ubiquitin-protein transferase activity"/>
    <property type="evidence" value="ECO:0007669"/>
    <property type="project" value="TreeGrafter"/>
</dbReference>
<feature type="compositionally biased region" description="Acidic residues" evidence="5">
    <location>
        <begin position="687"/>
        <end position="705"/>
    </location>
</feature>
<feature type="compositionally biased region" description="Acidic residues" evidence="5">
    <location>
        <begin position="494"/>
        <end position="505"/>
    </location>
</feature>
<keyword evidence="2 4" id="KW-0863">Zinc-finger</keyword>
<dbReference type="Proteomes" id="UP000014071">
    <property type="component" value="Unassembled WGS sequence"/>
</dbReference>
<feature type="compositionally biased region" description="Acidic residues" evidence="5">
    <location>
        <begin position="628"/>
        <end position="644"/>
    </location>
</feature>